<evidence type="ECO:0000313" key="4">
    <source>
        <dbReference type="Proteomes" id="UP001161389"/>
    </source>
</evidence>
<evidence type="ECO:0000313" key="3">
    <source>
        <dbReference type="EMBL" id="GLQ30165.1"/>
    </source>
</evidence>
<dbReference type="InterPro" id="IPR016035">
    <property type="entry name" value="Acyl_Trfase/lysoPLipase"/>
</dbReference>
<proteinExistence type="predicted"/>
<reference evidence="3" key="2">
    <citation type="submission" date="2023-01" db="EMBL/GenBank/DDBJ databases">
        <title>Draft genome sequence of Litoribrevibacter albus strain NBRC 110071.</title>
        <authorList>
            <person name="Sun Q."/>
            <person name="Mori K."/>
        </authorList>
    </citation>
    <scope>NUCLEOTIDE SEQUENCE</scope>
    <source>
        <strain evidence="3">NBRC 110071</strain>
    </source>
</reference>
<dbReference type="GO" id="GO:0006629">
    <property type="term" value="P:lipid metabolic process"/>
    <property type="evidence" value="ECO:0007669"/>
    <property type="project" value="UniProtKB-KW"/>
</dbReference>
<dbReference type="SUPFAM" id="SSF52151">
    <property type="entry name" value="FabD/lysophospholipase-like"/>
    <property type="match status" value="1"/>
</dbReference>
<feature type="domain" description="PNPLA" evidence="2">
    <location>
        <begin position="61"/>
        <end position="242"/>
    </location>
</feature>
<accession>A0AA37S6N7</accession>
<dbReference type="InterPro" id="IPR002641">
    <property type="entry name" value="PNPLA_dom"/>
</dbReference>
<name>A0AA37S6N7_9GAMM</name>
<reference evidence="3" key="1">
    <citation type="journal article" date="2014" name="Int. J. Syst. Evol. Microbiol.">
        <title>Complete genome sequence of Corynebacterium casei LMG S-19264T (=DSM 44701T), isolated from a smear-ripened cheese.</title>
        <authorList>
            <consortium name="US DOE Joint Genome Institute (JGI-PGF)"/>
            <person name="Walter F."/>
            <person name="Albersmeier A."/>
            <person name="Kalinowski J."/>
            <person name="Ruckert C."/>
        </authorList>
    </citation>
    <scope>NUCLEOTIDE SEQUENCE</scope>
    <source>
        <strain evidence="3">NBRC 110071</strain>
    </source>
</reference>
<keyword evidence="1" id="KW-0443">Lipid metabolism</keyword>
<evidence type="ECO:0000259" key="2">
    <source>
        <dbReference type="Pfam" id="PF01734"/>
    </source>
</evidence>
<sequence length="357" mass="40355">MSLELFAGKLAYQRIKEEGLSAQQVKLIVGASGGPKWLVLSKLDQYLNDEFLKETQQPIELIGSSIGSWRMSCYAQEHPSQAIERLRDAYSTTDYPGKPSPKDVTESAQKILDHALGKQGDSHSHHSYIVANKQRPLHVVTVRNRRLFNHHSHLVQGVSIGLAAVGNPMSSRVVERLFPRVVFSQSTESSPYRHVNVKEQIQLNADNLAPALMASGAIPFVLEPIKVPGSKARWHWDGGLVDYHFEGPFKTEQDLVLYPHFFPTLIPGWLDKALPWRRVKPDHYDNVVVMCPSHSFIQSLPDSHIPDRKDFTAYDGPTRIKQWQQVIKQSEQLVDVLHENLIKDGGRSLVRPLEQMS</sequence>
<dbReference type="Proteomes" id="UP001161389">
    <property type="component" value="Unassembled WGS sequence"/>
</dbReference>
<keyword evidence="4" id="KW-1185">Reference proteome</keyword>
<protein>
    <recommendedName>
        <fullName evidence="2">PNPLA domain-containing protein</fullName>
    </recommendedName>
</protein>
<dbReference type="Gene3D" id="3.40.1090.10">
    <property type="entry name" value="Cytosolic phospholipase A2 catalytic domain"/>
    <property type="match status" value="1"/>
</dbReference>
<gene>
    <name evidence="3" type="ORF">GCM10007876_06430</name>
</gene>
<comment type="caution">
    <text evidence="3">The sequence shown here is derived from an EMBL/GenBank/DDBJ whole genome shotgun (WGS) entry which is preliminary data.</text>
</comment>
<organism evidence="3 4">
    <name type="scientific">Litoribrevibacter albus</name>
    <dbReference type="NCBI Taxonomy" id="1473156"/>
    <lineage>
        <taxon>Bacteria</taxon>
        <taxon>Pseudomonadati</taxon>
        <taxon>Pseudomonadota</taxon>
        <taxon>Gammaproteobacteria</taxon>
        <taxon>Oceanospirillales</taxon>
        <taxon>Oceanospirillaceae</taxon>
        <taxon>Litoribrevibacter</taxon>
    </lineage>
</organism>
<dbReference type="Pfam" id="PF01734">
    <property type="entry name" value="Patatin"/>
    <property type="match status" value="1"/>
</dbReference>
<dbReference type="RefSeq" id="WP_284378712.1">
    <property type="nucleotide sequence ID" value="NZ_BSNM01000003.1"/>
</dbReference>
<evidence type="ECO:0000256" key="1">
    <source>
        <dbReference type="ARBA" id="ARBA00023098"/>
    </source>
</evidence>
<dbReference type="EMBL" id="BSNM01000003">
    <property type="protein sequence ID" value="GLQ30165.1"/>
    <property type="molecule type" value="Genomic_DNA"/>
</dbReference>
<dbReference type="AlphaFoldDB" id="A0AA37S6N7"/>